<dbReference type="PATRIC" id="fig|676032.3.peg.1130"/>
<evidence type="ECO:0000313" key="2">
    <source>
        <dbReference type="Proteomes" id="UP000008303"/>
    </source>
</evidence>
<reference evidence="2" key="1">
    <citation type="journal article" date="2011" name="Appl. Environ. Microbiol.">
        <title>Common ancestry and novel genetic traits of Francisella novicida-like isolates from North America and Australia as revealed by comparative genomic analyses.</title>
        <authorList>
            <person name="Siddaramappa S."/>
            <person name="Challacombe J.F."/>
            <person name="Petersen J.M."/>
            <person name="Pillai S."/>
            <person name="Hogg G."/>
            <person name="Kuske C.R."/>
        </authorList>
    </citation>
    <scope>NUCLEOTIDE SEQUENCE [LARGE SCALE GENOMIC DNA]</scope>
    <source>
        <strain evidence="2">3523</strain>
    </source>
</reference>
<dbReference type="EMBL" id="CP002558">
    <property type="protein sequence ID" value="AEE26425.1"/>
    <property type="molecule type" value="Genomic_DNA"/>
</dbReference>
<dbReference type="HOGENOM" id="CLU_3007684_0_0_6"/>
<dbReference type="KEGG" id="fcn:FN3523_1122"/>
<proteinExistence type="predicted"/>
<sequence>MYMHVINRKIISDLENKSSLRVFLYKLYTENNEAGLVHVHHLIININFIETKTISE</sequence>
<protein>
    <submittedName>
        <fullName evidence="1">Uncharacterized protein</fullName>
    </submittedName>
</protein>
<dbReference type="Proteomes" id="UP000008303">
    <property type="component" value="Chromosome"/>
</dbReference>
<gene>
    <name evidence="1" type="ordered locus">FN3523_1122</name>
</gene>
<dbReference type="AlphaFoldDB" id="F4BG31"/>
<name>F4BG31_9GAMM</name>
<accession>F4BG31</accession>
<evidence type="ECO:0000313" key="1">
    <source>
        <dbReference type="EMBL" id="AEE26425.1"/>
    </source>
</evidence>
<organism evidence="1 2">
    <name type="scientific">Francisella hispaniensis</name>
    <dbReference type="NCBI Taxonomy" id="622488"/>
    <lineage>
        <taxon>Bacteria</taxon>
        <taxon>Pseudomonadati</taxon>
        <taxon>Pseudomonadota</taxon>
        <taxon>Gammaproteobacteria</taxon>
        <taxon>Thiotrichales</taxon>
        <taxon>Francisellaceae</taxon>
        <taxon>Francisella</taxon>
    </lineage>
</organism>